<gene>
    <name evidence="1" type="ORF">BDDG_13544</name>
</gene>
<dbReference type="OrthoDB" id="4505485at2759"/>
<protein>
    <submittedName>
        <fullName evidence="1">Uncharacterized protein</fullName>
    </submittedName>
</protein>
<proteinExistence type="predicted"/>
<sequence length="133" mass="15453">MESYHCRLRSGASIQGIKYHPSDGLQAITLAFVARQFCRTGLEFMGFPPSNRVPGDTKVSGKWNTQQHDHSKQEEFYKPLRQVVHYAKLFNTRYAYIISDKELVCISNIRMIETEHINVWWTTDSVEEAKKIT</sequence>
<reference evidence="1" key="1">
    <citation type="submission" date="2010-03" db="EMBL/GenBank/DDBJ databases">
        <title>Annotation of Blastomyces dermatitidis strain ATCC 18188.</title>
        <authorList>
            <consortium name="The Broad Institute Genome Sequencing Platform"/>
            <consortium name="Broad Institute Genome Sequencing Center for Infectious Disease."/>
            <person name="Cuomo C."/>
            <person name="Klein B."/>
            <person name="Sullivan T."/>
            <person name="Heitman J."/>
            <person name="Young S."/>
            <person name="Zeng Q."/>
            <person name="Gargeya S."/>
            <person name="Alvarado L."/>
            <person name="Berlin A.M."/>
            <person name="Chapman S.B."/>
            <person name="Chen Z."/>
            <person name="Freedman E."/>
            <person name="Gellesch M."/>
            <person name="Goldberg J."/>
            <person name="Griggs A."/>
            <person name="Gujja S."/>
            <person name="Heilman E."/>
            <person name="Heiman D."/>
            <person name="Howarth C."/>
            <person name="Mehta T."/>
            <person name="Neiman D."/>
            <person name="Pearson M."/>
            <person name="Roberts A."/>
            <person name="Saif S."/>
            <person name="Shea T."/>
            <person name="Shenoy N."/>
            <person name="Sisk P."/>
            <person name="Stolte C."/>
            <person name="Sykes S."/>
            <person name="White J."/>
            <person name="Yandava C."/>
            <person name="Haas B."/>
            <person name="Nusbaum C."/>
            <person name="Birren B."/>
        </authorList>
    </citation>
    <scope>NUCLEOTIDE SEQUENCE</scope>
    <source>
        <strain evidence="1">ATCC 18188</strain>
    </source>
</reference>
<name>A0A0J9EW54_AJEDA</name>
<organism evidence="1">
    <name type="scientific">Ajellomyces dermatitidis (strain ATCC 18188 / CBS 674.68)</name>
    <name type="common">Blastomyces dermatitidis</name>
    <dbReference type="NCBI Taxonomy" id="653446"/>
    <lineage>
        <taxon>Eukaryota</taxon>
        <taxon>Fungi</taxon>
        <taxon>Dikarya</taxon>
        <taxon>Ascomycota</taxon>
        <taxon>Pezizomycotina</taxon>
        <taxon>Eurotiomycetes</taxon>
        <taxon>Eurotiomycetidae</taxon>
        <taxon>Onygenales</taxon>
        <taxon>Ajellomycetaceae</taxon>
        <taxon>Blastomyces</taxon>
    </lineage>
</organism>
<dbReference type="Proteomes" id="UP000007802">
    <property type="component" value="Unassembled WGS sequence"/>
</dbReference>
<evidence type="ECO:0000313" key="1">
    <source>
        <dbReference type="EMBL" id="KMW69395.1"/>
    </source>
</evidence>
<dbReference type="EMBL" id="GG749912">
    <property type="protein sequence ID" value="KMW69395.1"/>
    <property type="molecule type" value="Genomic_DNA"/>
</dbReference>
<dbReference type="AlphaFoldDB" id="A0A0J9EW54"/>
<accession>A0A0J9EW54</accession>